<dbReference type="PANTHER" id="PTHR37948:SF1">
    <property type="entry name" value="BLL5189 PROTEIN"/>
    <property type="match status" value="1"/>
</dbReference>
<reference evidence="1" key="1">
    <citation type="journal article" date="2020" name="Nature">
        <title>Giant virus diversity and host interactions through global metagenomics.</title>
        <authorList>
            <person name="Schulz F."/>
            <person name="Roux S."/>
            <person name="Paez-Espino D."/>
            <person name="Jungbluth S."/>
            <person name="Walsh D.A."/>
            <person name="Denef V.J."/>
            <person name="McMahon K.D."/>
            <person name="Konstantinidis K.T."/>
            <person name="Eloe-Fadrosh E.A."/>
            <person name="Kyrpides N.C."/>
            <person name="Woyke T."/>
        </authorList>
    </citation>
    <scope>NUCLEOTIDE SEQUENCE</scope>
    <source>
        <strain evidence="1">GVMAG-S-ERX555907-94</strain>
    </source>
</reference>
<evidence type="ECO:0000313" key="1">
    <source>
        <dbReference type="EMBL" id="QHU23314.1"/>
    </source>
</evidence>
<name>A0A6C0L3J8_9ZZZZ</name>
<sequence length="196" mass="23672">MNNLYKLFYVNYIMKVFKDYPDFTPNVSPEQVLRKGSFGGTYFRPIYSSVTGKKHTSKSVIQEYPKSWFKGYDIHKNVISKDYDKKINKYGVKCGSSLEDWENKGWITKQDPYGWFQWYCRFYRGRRTKDDQRQIDRWKKLAGPNGRFRTRLMNMLIREKKAFNDYTISPVIRQVLLHWGYELTKRDLTKYKSSKK</sequence>
<protein>
    <recommendedName>
        <fullName evidence="2">DUF5872 domain-containing protein</fullName>
    </recommendedName>
</protein>
<proteinExistence type="predicted"/>
<dbReference type="EMBL" id="MN741027">
    <property type="protein sequence ID" value="QHU23314.1"/>
    <property type="molecule type" value="Genomic_DNA"/>
</dbReference>
<dbReference type="AlphaFoldDB" id="A0A6C0L3J8"/>
<organism evidence="1">
    <name type="scientific">viral metagenome</name>
    <dbReference type="NCBI Taxonomy" id="1070528"/>
    <lineage>
        <taxon>unclassified sequences</taxon>
        <taxon>metagenomes</taxon>
        <taxon>organismal metagenomes</taxon>
    </lineage>
</organism>
<dbReference type="PANTHER" id="PTHR37948">
    <property type="entry name" value="ZGC:113208"/>
    <property type="match status" value="1"/>
</dbReference>
<evidence type="ECO:0008006" key="2">
    <source>
        <dbReference type="Google" id="ProtNLM"/>
    </source>
</evidence>
<accession>A0A6C0L3J8</accession>